<keyword evidence="6" id="KW-0175">Coiled coil</keyword>
<keyword evidence="3" id="KW-0812">Transmembrane</keyword>
<dbReference type="STRING" id="128403.WA1_08165"/>
<name>A0A139WTI9_9CYAN</name>
<comment type="similarity">
    <text evidence="2">Belongs to the membrane fusion protein (MFP) (TC 8.A.1) family.</text>
</comment>
<keyword evidence="9" id="KW-1185">Reference proteome</keyword>
<keyword evidence="4" id="KW-1133">Transmembrane helix</keyword>
<feature type="domain" description="AprE-like beta-barrel" evidence="7">
    <location>
        <begin position="379"/>
        <end position="425"/>
    </location>
</feature>
<dbReference type="Gene3D" id="2.40.50.100">
    <property type="match status" value="1"/>
</dbReference>
<dbReference type="SUPFAM" id="SSF111369">
    <property type="entry name" value="HlyD-like secretion proteins"/>
    <property type="match status" value="1"/>
</dbReference>
<dbReference type="Gene3D" id="2.40.30.170">
    <property type="match status" value="1"/>
</dbReference>
<dbReference type="Pfam" id="PF26002">
    <property type="entry name" value="Beta-barrel_AprE"/>
    <property type="match status" value="1"/>
</dbReference>
<evidence type="ECO:0000313" key="9">
    <source>
        <dbReference type="Proteomes" id="UP000076925"/>
    </source>
</evidence>
<dbReference type="GO" id="GO:0016020">
    <property type="term" value="C:membrane"/>
    <property type="evidence" value="ECO:0007669"/>
    <property type="project" value="UniProtKB-SubCell"/>
</dbReference>
<protein>
    <submittedName>
        <fullName evidence="8">Hemolysin D</fullName>
    </submittedName>
</protein>
<dbReference type="Proteomes" id="UP000076925">
    <property type="component" value="Unassembled WGS sequence"/>
</dbReference>
<evidence type="ECO:0000256" key="4">
    <source>
        <dbReference type="ARBA" id="ARBA00022989"/>
    </source>
</evidence>
<dbReference type="Gene3D" id="1.10.287.470">
    <property type="entry name" value="Helix hairpin bin"/>
    <property type="match status" value="1"/>
</dbReference>
<dbReference type="InterPro" id="IPR050739">
    <property type="entry name" value="MFP"/>
</dbReference>
<dbReference type="InterPro" id="IPR058982">
    <property type="entry name" value="Beta-barrel_AprE"/>
</dbReference>
<comment type="subcellular location">
    <subcellularLocation>
        <location evidence="1">Membrane</location>
        <topology evidence="1">Single-pass membrane protein</topology>
    </subcellularLocation>
</comment>
<evidence type="ECO:0000256" key="2">
    <source>
        <dbReference type="ARBA" id="ARBA00009477"/>
    </source>
</evidence>
<evidence type="ECO:0000256" key="3">
    <source>
        <dbReference type="ARBA" id="ARBA00022692"/>
    </source>
</evidence>
<evidence type="ECO:0000256" key="1">
    <source>
        <dbReference type="ARBA" id="ARBA00004167"/>
    </source>
</evidence>
<evidence type="ECO:0000256" key="5">
    <source>
        <dbReference type="ARBA" id="ARBA00023136"/>
    </source>
</evidence>
<accession>A0A139WTI9</accession>
<proteinExistence type="inferred from homology"/>
<dbReference type="PANTHER" id="PTHR30386">
    <property type="entry name" value="MEMBRANE FUSION SUBUNIT OF EMRAB-TOLC MULTIDRUG EFFLUX PUMP"/>
    <property type="match status" value="1"/>
</dbReference>
<organism evidence="8 9">
    <name type="scientific">Scytonema hofmannii PCC 7110</name>
    <dbReference type="NCBI Taxonomy" id="128403"/>
    <lineage>
        <taxon>Bacteria</taxon>
        <taxon>Bacillati</taxon>
        <taxon>Cyanobacteriota</taxon>
        <taxon>Cyanophyceae</taxon>
        <taxon>Nostocales</taxon>
        <taxon>Scytonemataceae</taxon>
        <taxon>Scytonema</taxon>
    </lineage>
</organism>
<dbReference type="PANTHER" id="PTHR30386:SF26">
    <property type="entry name" value="TRANSPORT PROTEIN COMB"/>
    <property type="match status" value="1"/>
</dbReference>
<evidence type="ECO:0000259" key="7">
    <source>
        <dbReference type="Pfam" id="PF26002"/>
    </source>
</evidence>
<comment type="caution">
    <text evidence="8">The sequence shown here is derived from an EMBL/GenBank/DDBJ whole genome shotgun (WGS) entry which is preliminary data.</text>
</comment>
<evidence type="ECO:0000256" key="6">
    <source>
        <dbReference type="SAM" id="Coils"/>
    </source>
</evidence>
<reference evidence="8 9" key="1">
    <citation type="journal article" date="2013" name="Genome Biol. Evol.">
        <title>Genomes of Stigonematalean cyanobacteria (subsection V) and the evolution of oxygenic photosynthesis from prokaryotes to plastids.</title>
        <authorList>
            <person name="Dagan T."/>
            <person name="Roettger M."/>
            <person name="Stucken K."/>
            <person name="Landan G."/>
            <person name="Koch R."/>
            <person name="Major P."/>
            <person name="Gould S.B."/>
            <person name="Goremykin V.V."/>
            <person name="Rippka R."/>
            <person name="Tandeau de Marsac N."/>
            <person name="Gugger M."/>
            <person name="Lockhart P.J."/>
            <person name="Allen J.F."/>
            <person name="Brune I."/>
            <person name="Maus I."/>
            <person name="Puhler A."/>
            <person name="Martin W.F."/>
        </authorList>
    </citation>
    <scope>NUCLEOTIDE SEQUENCE [LARGE SCALE GENOMIC DNA]</scope>
    <source>
        <strain evidence="8 9">PCC 7110</strain>
    </source>
</reference>
<dbReference type="OrthoDB" id="424142at2"/>
<feature type="coiled-coil region" evidence="6">
    <location>
        <begin position="105"/>
        <end position="262"/>
    </location>
</feature>
<evidence type="ECO:0000313" key="8">
    <source>
        <dbReference type="EMBL" id="KYC35765.1"/>
    </source>
</evidence>
<dbReference type="RefSeq" id="WP_017749009.1">
    <property type="nucleotide sequence ID" value="NZ_KQ976354.1"/>
</dbReference>
<dbReference type="EMBL" id="ANNX02000051">
    <property type="protein sequence ID" value="KYC35765.1"/>
    <property type="molecule type" value="Genomic_DNA"/>
</dbReference>
<sequence length="511" mass="55720">MISHFKSDSIPLTQENDFLPPLSRWTTYGGMFILVVLSLAVPIASVSKYKEVVKTEAVIRPAGELRIVQAATEGQIIQISVQENQLIKKGDIIATIDDSHLQTKKSQLQSNIQQAKLQLLQINSQIYALNNQIRAETERVHRTVASAKADLSGRIRSYQDKRMTTVAEVQEAEANVGISEEELHKAHAELRSAQANLNAARSALIAARSKQNRYEMAAIVGALSKDQLEEAQLAANQQEQAVEAQKAVVEAQKQTIARLEQAVSASIAKRQRVQVALNPSYSEVAIATERIAQEKAAGRASLATLDKERQALIAQRIEAQKQLDRDIRELQQVGMDIRQTIVTAPSDGTIFKLNLRNIDQTVRSGEEIAQIAPNDTKVMAKSSVSSEDVSKVKVGQPVHVRISACPHPDYGTLKGKVTAISPDAFGGAVPQAFAPQAQAQGANPNSGTTASKMMTGGAFYEVSIEPENLVLSQGKSQCQISLGMQGRADIISREETVLQFFLRKAKLMANF</sequence>
<gene>
    <name evidence="8" type="ORF">WA1_08165</name>
</gene>
<keyword evidence="5" id="KW-0472">Membrane</keyword>
<dbReference type="AlphaFoldDB" id="A0A139WTI9"/>